<dbReference type="EMBL" id="JANBPG010001366">
    <property type="protein sequence ID" value="KAJ1890308.1"/>
    <property type="molecule type" value="Genomic_DNA"/>
</dbReference>
<proteinExistence type="predicted"/>
<protein>
    <submittedName>
        <fullName evidence="1">Uncharacterized protein</fullName>
    </submittedName>
</protein>
<evidence type="ECO:0000313" key="1">
    <source>
        <dbReference type="EMBL" id="KAJ1890308.1"/>
    </source>
</evidence>
<dbReference type="Proteomes" id="UP001150581">
    <property type="component" value="Unassembled WGS sequence"/>
</dbReference>
<evidence type="ECO:0000313" key="2">
    <source>
        <dbReference type="Proteomes" id="UP001150581"/>
    </source>
</evidence>
<keyword evidence="2" id="KW-1185">Reference proteome</keyword>
<name>A0ACC1I9Y6_9FUNG</name>
<feature type="non-terminal residue" evidence="1">
    <location>
        <position position="69"/>
    </location>
</feature>
<comment type="caution">
    <text evidence="1">The sequence shown here is derived from an EMBL/GenBank/DDBJ whole genome shotgun (WGS) entry which is preliminary data.</text>
</comment>
<organism evidence="1 2">
    <name type="scientific">Kickxella alabastrina</name>
    <dbReference type="NCBI Taxonomy" id="61397"/>
    <lineage>
        <taxon>Eukaryota</taxon>
        <taxon>Fungi</taxon>
        <taxon>Fungi incertae sedis</taxon>
        <taxon>Zoopagomycota</taxon>
        <taxon>Kickxellomycotina</taxon>
        <taxon>Kickxellomycetes</taxon>
        <taxon>Kickxellales</taxon>
        <taxon>Kickxellaceae</taxon>
        <taxon>Kickxella</taxon>
    </lineage>
</organism>
<reference evidence="1" key="1">
    <citation type="submission" date="2022-07" db="EMBL/GenBank/DDBJ databases">
        <title>Phylogenomic reconstructions and comparative analyses of Kickxellomycotina fungi.</title>
        <authorList>
            <person name="Reynolds N.K."/>
            <person name="Stajich J.E."/>
            <person name="Barry K."/>
            <person name="Grigoriev I.V."/>
            <person name="Crous P."/>
            <person name="Smith M.E."/>
        </authorList>
    </citation>
    <scope>NUCLEOTIDE SEQUENCE</scope>
    <source>
        <strain evidence="1">Benny 63K</strain>
    </source>
</reference>
<sequence>MSEDNNKQVTFAMQTFERIHPVEFQRRFLTQQTRHSGRSFSQFRAPLVVQGTISTAQGSATVRLGNTTM</sequence>
<accession>A0ACC1I9Y6</accession>
<gene>
    <name evidence="1" type="ORF">LPJ66_007557</name>
</gene>